<dbReference type="InterPro" id="IPR009528">
    <property type="entry name" value="Restrct_endonuc_II_BsuBI_C"/>
</dbReference>
<dbReference type="Pfam" id="PF17728">
    <property type="entry name" value="BsuBI_PstI_RE_N"/>
    <property type="match status" value="1"/>
</dbReference>
<evidence type="ECO:0000313" key="3">
    <source>
        <dbReference type="EMBL" id="MEB3071613.1"/>
    </source>
</evidence>
<gene>
    <name evidence="3" type="ORF">K5L39_20770</name>
</gene>
<evidence type="ECO:0000259" key="1">
    <source>
        <dbReference type="Pfam" id="PF06616"/>
    </source>
</evidence>
<reference evidence="3 4" key="1">
    <citation type="submission" date="2023-12" db="EMBL/GenBank/DDBJ databases">
        <title>Description of new species of Mycobacterium terrae complex isolated from sewage at the Sao Paulo Zoological Park Foundation in Brazil.</title>
        <authorList>
            <person name="Romagnoli C.L."/>
            <person name="Conceicao E.C."/>
            <person name="Machado E."/>
            <person name="Barreto L.B.P.F."/>
            <person name="Sharma A."/>
            <person name="Silva N.M."/>
            <person name="Marques L.E."/>
            <person name="Juliana M.A."/>
            <person name="Lourenco M.C.S."/>
            <person name="Digiampietri L.A."/>
            <person name="Suffys P.N."/>
            <person name="Viana-Niero C."/>
        </authorList>
    </citation>
    <scope>NUCLEOTIDE SEQUENCE [LARGE SCALE GENOMIC DNA]</scope>
    <source>
        <strain evidence="3 4">MYC017</strain>
    </source>
</reference>
<dbReference type="InterPro" id="IPR041963">
    <property type="entry name" value="BsuBI/PstI_C_sf"/>
</dbReference>
<evidence type="ECO:0000313" key="4">
    <source>
        <dbReference type="Proteomes" id="UP001299283"/>
    </source>
</evidence>
<keyword evidence="3" id="KW-0255">Endonuclease</keyword>
<organism evidence="3 4">
    <name type="scientific">[Mycobacterium] vasticus</name>
    <dbReference type="NCBI Taxonomy" id="2875777"/>
    <lineage>
        <taxon>Bacteria</taxon>
        <taxon>Bacillati</taxon>
        <taxon>Actinomycetota</taxon>
        <taxon>Actinomycetes</taxon>
        <taxon>Mycobacteriales</taxon>
        <taxon>Mycobacteriaceae</taxon>
        <taxon>Mycolicibacter</taxon>
    </lineage>
</organism>
<dbReference type="RefSeq" id="WP_225397766.1">
    <property type="nucleotide sequence ID" value="NZ_JAYJJQ010000030.1"/>
</dbReference>
<name>A0ABU5Z2L6_9MYCO</name>
<dbReference type="Gene3D" id="1.10.10.1820">
    <property type="entry name" value="BsuBI/PstI restriction endonuclease-like"/>
    <property type="match status" value="1"/>
</dbReference>
<dbReference type="EMBL" id="JAYJJQ010000030">
    <property type="protein sequence ID" value="MEB3071613.1"/>
    <property type="molecule type" value="Genomic_DNA"/>
</dbReference>
<feature type="domain" description="BsuBI/PstI restriction endonuclease HTH" evidence="2">
    <location>
        <begin position="63"/>
        <end position="154"/>
    </location>
</feature>
<keyword evidence="3" id="KW-0378">Hydrolase</keyword>
<dbReference type="Pfam" id="PF06616">
    <property type="entry name" value="BsuBI_PstI_RE"/>
    <property type="match status" value="1"/>
</dbReference>
<dbReference type="Gene3D" id="3.40.1350.80">
    <property type="match status" value="1"/>
</dbReference>
<keyword evidence="3" id="KW-0540">Nuclease</keyword>
<evidence type="ECO:0000259" key="2">
    <source>
        <dbReference type="Pfam" id="PF17728"/>
    </source>
</evidence>
<proteinExistence type="predicted"/>
<sequence length="338" mass="37589">MSSPLAGAAVAAMIYVDAVATDDDNTTFWARPSMVMWMSDEMRTRASEAERITWRVAAAKNNKYLVEVLNDWDVPIAPDYADNSRETLRDETFRKWRDSGALRERPGVPKNSGNGRWALEAHFADLFNPSLSAIEFETAAELWRDQHLSPAAKLKVQFAAQGQQATHAVHVTLPGNRGVRHLEAGRASQILKGVIEDWAPIRLEKPFVVTISEPGDKIFTADADLLNYLGVAIISSNLLPDAIIADITSGGDVYFWFVEAVNTDGEINESRRISLLAWAEQQSIDTDHCYFLTAFSSRNDAAARKRLKDLAVGTFAYFADEPERELAWYVLGQAAPKL</sequence>
<dbReference type="Proteomes" id="UP001299283">
    <property type="component" value="Unassembled WGS sequence"/>
</dbReference>
<protein>
    <submittedName>
        <fullName evidence="3">BsuBI/PstI family type II restriction endonuclease</fullName>
    </submittedName>
</protein>
<keyword evidence="4" id="KW-1185">Reference proteome</keyword>
<dbReference type="GO" id="GO:0004519">
    <property type="term" value="F:endonuclease activity"/>
    <property type="evidence" value="ECO:0007669"/>
    <property type="project" value="UniProtKB-KW"/>
</dbReference>
<dbReference type="InterPro" id="IPR041454">
    <property type="entry name" value="BsuBI/PstI_N"/>
</dbReference>
<dbReference type="InterPro" id="IPR041962">
    <property type="entry name" value="BsuBI/PstI_N_sf"/>
</dbReference>
<accession>A0ABU5Z2L6</accession>
<comment type="caution">
    <text evidence="3">The sequence shown here is derived from an EMBL/GenBank/DDBJ whole genome shotgun (WGS) entry which is preliminary data.</text>
</comment>
<feature type="domain" description="BsuBI/PstI restriction endonuclease" evidence="1">
    <location>
        <begin position="170"/>
        <end position="324"/>
    </location>
</feature>